<dbReference type="OrthoDB" id="33021at2157"/>
<dbReference type="AlphaFoldDB" id="A0A510DSC8"/>
<proteinExistence type="predicted"/>
<dbReference type="EMBL" id="AP018930">
    <property type="protein sequence ID" value="BBG25826.1"/>
    <property type="molecule type" value="Genomic_DNA"/>
</dbReference>
<keyword evidence="3" id="KW-1185">Reference proteome</keyword>
<reference evidence="1 3" key="2">
    <citation type="journal article" date="2020" name="Int. J. Syst. Evol. Microbiol.">
        <title>Sulfuracidifex tepidarius gen. nov., sp. nov. and transfer of Sulfolobus metallicus Huber and Stetter 1992 to the genus Sulfuracidifex as Sulfuracidifex metallicus comb. nov.</title>
        <authorList>
            <person name="Itoh T."/>
            <person name="Miura T."/>
            <person name="Sakai H.D."/>
            <person name="Kato S."/>
            <person name="Ohkuma M."/>
            <person name="Takashina T."/>
        </authorList>
    </citation>
    <scope>NUCLEOTIDE SEQUENCE [LARGE SCALE GENOMIC DNA]</scope>
    <source>
        <strain evidence="1 3">IC-006</strain>
        <strain evidence="2">IC-007</strain>
    </source>
</reference>
<evidence type="ECO:0000313" key="2">
    <source>
        <dbReference type="EMBL" id="BBG25826.1"/>
    </source>
</evidence>
<protein>
    <submittedName>
        <fullName evidence="1">Uncharacterized protein</fullName>
    </submittedName>
</protein>
<gene>
    <name evidence="1" type="ORF">IC006_0362</name>
    <name evidence="2" type="ORF">IC007_0331</name>
</gene>
<name>A0A510DSC8_9CREN</name>
<accession>A0A510DSC8</accession>
<sequence length="108" mass="12349">MDVCKVKEVYIVGIPHVIAGYLQDVAVVYNKGDKWIAQKAEHFRTNDKEVSSVLKNVMYATTEDDFEEGIERAVSQGARVQRIEVKKWNLPFPKNLVEGKVKLQKEVD</sequence>
<dbReference type="GeneID" id="41716825"/>
<accession>A0A510E002</accession>
<evidence type="ECO:0000313" key="3">
    <source>
        <dbReference type="Proteomes" id="UP000322983"/>
    </source>
</evidence>
<dbReference type="Proteomes" id="UP000322983">
    <property type="component" value="Chromosome"/>
</dbReference>
<dbReference type="EMBL" id="AP018929">
    <property type="protein sequence ID" value="BBG23078.1"/>
    <property type="molecule type" value="Genomic_DNA"/>
</dbReference>
<evidence type="ECO:0000313" key="1">
    <source>
        <dbReference type="EMBL" id="BBG23078.1"/>
    </source>
</evidence>
<dbReference type="Proteomes" id="UP000325030">
    <property type="component" value="Chromosome"/>
</dbReference>
<organism evidence="1 3">
    <name type="scientific">Sulfuracidifex tepidarius</name>
    <dbReference type="NCBI Taxonomy" id="1294262"/>
    <lineage>
        <taxon>Archaea</taxon>
        <taxon>Thermoproteota</taxon>
        <taxon>Thermoprotei</taxon>
        <taxon>Sulfolobales</taxon>
        <taxon>Sulfolobaceae</taxon>
        <taxon>Sulfuracidifex</taxon>
    </lineage>
</organism>
<evidence type="ECO:0000313" key="4">
    <source>
        <dbReference type="Proteomes" id="UP000325030"/>
    </source>
</evidence>
<reference evidence="4" key="1">
    <citation type="submission" date="2018-09" db="EMBL/GenBank/DDBJ databases">
        <title>Complete Genome Sequencing of Sulfolobus sp. JCM 16834.</title>
        <authorList>
            <person name="Kato S."/>
            <person name="Itoh T."/>
            <person name="Ohkuma M."/>
        </authorList>
    </citation>
    <scope>NUCLEOTIDE SEQUENCE [LARGE SCALE GENOMIC DNA]</scope>
    <source>
        <strain evidence="4">IC-007</strain>
    </source>
</reference>
<dbReference type="RefSeq" id="WP_054846327.1">
    <property type="nucleotide sequence ID" value="NZ_AP018929.1"/>
</dbReference>
<dbReference type="KEGG" id="step:IC006_0362"/>